<dbReference type="Proteomes" id="UP000033865">
    <property type="component" value="Unassembled WGS sequence"/>
</dbReference>
<dbReference type="Gene3D" id="3.30.160.250">
    <property type="match status" value="1"/>
</dbReference>
<organism evidence="1 2">
    <name type="scientific">Candidatus Uhrbacteria bacterium GW2011_GWC2_53_7</name>
    <dbReference type="NCBI Taxonomy" id="1618986"/>
    <lineage>
        <taxon>Bacteria</taxon>
        <taxon>Candidatus Uhriibacteriota</taxon>
    </lineage>
</organism>
<sequence length="84" mass="9056">MSESLIPISIEPLEEGGYLATSSVLQGLIAQGRTIAETLEIAEDVARKIVESCIEHGDPIPKGITLKFAPHKKFDFNIPVPVDA</sequence>
<evidence type="ECO:0008006" key="3">
    <source>
        <dbReference type="Google" id="ProtNLM"/>
    </source>
</evidence>
<proteinExistence type="predicted"/>
<dbReference type="AlphaFoldDB" id="A0A0G1Y012"/>
<name>A0A0G1Y012_9BACT</name>
<dbReference type="SUPFAM" id="SSF143100">
    <property type="entry name" value="TTHA1013/TTHA0281-like"/>
    <property type="match status" value="1"/>
</dbReference>
<evidence type="ECO:0000313" key="2">
    <source>
        <dbReference type="Proteomes" id="UP000033865"/>
    </source>
</evidence>
<dbReference type="InterPro" id="IPR035069">
    <property type="entry name" value="TTHA1013/TTHA0281-like"/>
</dbReference>
<gene>
    <name evidence="1" type="ORF">UY82_C0023G0004</name>
</gene>
<accession>A0A0G1Y012</accession>
<comment type="caution">
    <text evidence="1">The sequence shown here is derived from an EMBL/GenBank/DDBJ whole genome shotgun (WGS) entry which is preliminary data.</text>
</comment>
<evidence type="ECO:0000313" key="1">
    <source>
        <dbReference type="EMBL" id="KKW36485.1"/>
    </source>
</evidence>
<protein>
    <recommendedName>
        <fullName evidence="3">Type II toxin-antitoxin system HicB family antitoxin</fullName>
    </recommendedName>
</protein>
<dbReference type="EMBL" id="LCRN01000023">
    <property type="protein sequence ID" value="KKW36485.1"/>
    <property type="molecule type" value="Genomic_DNA"/>
</dbReference>
<reference evidence="1 2" key="1">
    <citation type="journal article" date="2015" name="Nature">
        <title>rRNA introns, odd ribosomes, and small enigmatic genomes across a large radiation of phyla.</title>
        <authorList>
            <person name="Brown C.T."/>
            <person name="Hug L.A."/>
            <person name="Thomas B.C."/>
            <person name="Sharon I."/>
            <person name="Castelle C.J."/>
            <person name="Singh A."/>
            <person name="Wilkins M.J."/>
            <person name="Williams K.H."/>
            <person name="Banfield J.F."/>
        </authorList>
    </citation>
    <scope>NUCLEOTIDE SEQUENCE [LARGE SCALE GENOMIC DNA]</scope>
</reference>